<dbReference type="PANTHER" id="PTHR33566">
    <property type="entry name" value="EN/SPM-LIKE TRANSPOSON-RELATED"/>
    <property type="match status" value="1"/>
</dbReference>
<comment type="caution">
    <text evidence="1">The sequence shown here is derived from an EMBL/GenBank/DDBJ whole genome shotgun (WGS) entry which is preliminary data.</text>
</comment>
<protein>
    <submittedName>
        <fullName evidence="1">Uncharacterized protein</fullName>
    </submittedName>
</protein>
<reference evidence="1 2" key="1">
    <citation type="submission" date="2024-01" db="EMBL/GenBank/DDBJ databases">
        <title>Genome assemblies of Stephania.</title>
        <authorList>
            <person name="Yang L."/>
        </authorList>
    </citation>
    <scope>NUCLEOTIDE SEQUENCE [LARGE SCALE GENOMIC DNA]</scope>
    <source>
        <strain evidence="1">QJT</strain>
        <tissue evidence="1">Leaf</tissue>
    </source>
</reference>
<dbReference type="Gene3D" id="3.30.565.10">
    <property type="entry name" value="Histidine kinase-like ATPase, C-terminal domain"/>
    <property type="match status" value="1"/>
</dbReference>
<evidence type="ECO:0000313" key="1">
    <source>
        <dbReference type="EMBL" id="KAK9145562.1"/>
    </source>
</evidence>
<dbReference type="Pfam" id="PF13589">
    <property type="entry name" value="HATPase_c_3"/>
    <property type="match status" value="1"/>
</dbReference>
<dbReference type="EMBL" id="JBBNAE010000002">
    <property type="protein sequence ID" value="KAK9145562.1"/>
    <property type="molecule type" value="Genomic_DNA"/>
</dbReference>
<name>A0AAP0K6F7_9MAGN</name>
<organism evidence="1 2">
    <name type="scientific">Stephania japonica</name>
    <dbReference type="NCBI Taxonomy" id="461633"/>
    <lineage>
        <taxon>Eukaryota</taxon>
        <taxon>Viridiplantae</taxon>
        <taxon>Streptophyta</taxon>
        <taxon>Embryophyta</taxon>
        <taxon>Tracheophyta</taxon>
        <taxon>Spermatophyta</taxon>
        <taxon>Magnoliopsida</taxon>
        <taxon>Ranunculales</taxon>
        <taxon>Menispermaceae</taxon>
        <taxon>Menispermoideae</taxon>
        <taxon>Cissampelideae</taxon>
        <taxon>Stephania</taxon>
    </lineage>
</organism>
<dbReference type="InterPro" id="IPR036890">
    <property type="entry name" value="HATPase_C_sf"/>
</dbReference>
<proteinExistence type="predicted"/>
<keyword evidence="2" id="KW-1185">Reference proteome</keyword>
<dbReference type="Proteomes" id="UP001417504">
    <property type="component" value="Unassembled WGS sequence"/>
</dbReference>
<gene>
    <name evidence="1" type="ORF">Sjap_005465</name>
</gene>
<sequence length="1281" mass="144270">MEDRRLAKRPRVNCVVVDGEEEEKVYEFKVLLPNGTSVVLKITDPEKEMWIEEFVELLRQAYLRTVKREYSPGKQRRKVQWRDKEVCLEDLHGCKITKRIDFGHFEPNRCHLLTLKDGSAVNVDTFENMWDLTPDTDMLRELPEEYSFDTALADLIDNSLQAVWANPRDAKRMISVTVDGQSLSIFDTGPGMDGSDENSIVKWGKIGASLHRGSREHAIGGKPPYLKPFFGMFGYGGAIASMHLGRHALVSSKTKGSKKVYTLHLKREALLSNSGEKTWKTDGGIRDQLEDEIHMSPHGSFTKVEIFELKLKQLDTLLLKSRLKDIYFPYIQCDELPGTGTGKTIRPVEFQVNGDDLAEIQGGEIGITNFLSCNGPEFVLQLRLLVKKEHNASLSPGSKLEANARLKCVYFPIIKGKENIDRILEKLHEEGCGVSENFYTFSRVSIRRLGRLLPDARWGRLPFMEQRQKKGHRGQVLKRCGLRVKCFVDTDAGFNPTPSKTDLAQHHLFSSALRNFGNKSVGKESNSVSIEIQRGGKPLSLSHLEKEYDEWILQMHDRYDEEVVCGDDEPVLVVSPTNRERFGISSDVVRVHKVIRRKEATWKSGQNIKILKGAVGCYTNNIYATLEYILLEGFQGDVGGEARLICRPLHVPEKNGCSLELNGGNARLDIRDSLSFPISIIDSEKCQAMNIGEWNLQVEKLRQKAPSTIGILNEQELEQLEFYGALPIDATVHAGHAIPKEIVAVIRPASFTSCSDSRSLEQKFIIKEDLEVAMELKFFADEGDNVGSHMYAERIKPSSRNGFHGLYVFSAGSKFPELFNKSGIYAFVFTAFHKDSSSMKYENQVKVLPSKVGKWELVLLEEGSPPYHVRVGTCVPRLSIACFDLYGNQMQFLCTPKIVVKINAKGAMLVNVNKMEVDMSINKMNLCISNILIESSELDHIQPNYEATLKIQEKNKPFSISIPCLVKPGLLHHVCATSLKLERPLLPGDIIDKLVLEMFDAFGNHVEKGFEVLLSLDGFHFRDCQGLKREADDHGCIDLSGSLEVVGNSGKNVCISVEYDGKTFLKKKFQLEERSLKLVSEIPRNCAAGSQLENIEFVIVNSEGAVDETVHHDTKAGRSHTLKIKSASSAMDEMDHYYFCKGRCIMPHISIPLDEGTFSFQAAYSQLPNLKLDIKIHVLPHVRSDMNSIPEDDKVGSSGDFSGRILLPSKSPTCLSKNMQALIDSIMNDGKVQHLWMALFTCSCKIFWHIFTLFSSKWLLYKNLVTTLLFLHCKSEIMKRN</sequence>
<accession>A0AAP0K6F7</accession>
<evidence type="ECO:0000313" key="2">
    <source>
        <dbReference type="Proteomes" id="UP001417504"/>
    </source>
</evidence>
<dbReference type="PANTHER" id="PTHR33566:SF1">
    <property type="entry name" value="EN_SPM-LIKE TRANSPOSON-RELATED"/>
    <property type="match status" value="1"/>
</dbReference>
<dbReference type="SUPFAM" id="SSF55874">
    <property type="entry name" value="ATPase domain of HSP90 chaperone/DNA topoisomerase II/histidine kinase"/>
    <property type="match status" value="1"/>
</dbReference>